<sequence length="57" mass="6291">MWYVLLAMLVALLSCPTPSFPFLSADSGERPVEVKTSTFVQTLLSATLLDKISFLLK</sequence>
<feature type="signal peptide" evidence="1">
    <location>
        <begin position="1"/>
        <end position="21"/>
    </location>
</feature>
<organism evidence="2 3">
    <name type="scientific">Porites evermanni</name>
    <dbReference type="NCBI Taxonomy" id="104178"/>
    <lineage>
        <taxon>Eukaryota</taxon>
        <taxon>Metazoa</taxon>
        <taxon>Cnidaria</taxon>
        <taxon>Anthozoa</taxon>
        <taxon>Hexacorallia</taxon>
        <taxon>Scleractinia</taxon>
        <taxon>Fungiina</taxon>
        <taxon>Poritidae</taxon>
        <taxon>Porites</taxon>
    </lineage>
</organism>
<evidence type="ECO:0000313" key="3">
    <source>
        <dbReference type="Proteomes" id="UP001159427"/>
    </source>
</evidence>
<gene>
    <name evidence="2" type="ORF">PEVE_00002544</name>
</gene>
<dbReference type="EMBL" id="CALNXI010000115">
    <property type="protein sequence ID" value="CAH3019408.1"/>
    <property type="molecule type" value="Genomic_DNA"/>
</dbReference>
<name>A0ABN8LUD0_9CNID</name>
<dbReference type="Proteomes" id="UP001159427">
    <property type="component" value="Unassembled WGS sequence"/>
</dbReference>
<feature type="chain" id="PRO_5046963431" evidence="1">
    <location>
        <begin position="22"/>
        <end position="57"/>
    </location>
</feature>
<reference evidence="2 3" key="1">
    <citation type="submission" date="2022-05" db="EMBL/GenBank/DDBJ databases">
        <authorList>
            <consortium name="Genoscope - CEA"/>
            <person name="William W."/>
        </authorList>
    </citation>
    <scope>NUCLEOTIDE SEQUENCE [LARGE SCALE GENOMIC DNA]</scope>
</reference>
<comment type="caution">
    <text evidence="2">The sequence shown here is derived from an EMBL/GenBank/DDBJ whole genome shotgun (WGS) entry which is preliminary data.</text>
</comment>
<proteinExistence type="predicted"/>
<evidence type="ECO:0000256" key="1">
    <source>
        <dbReference type="SAM" id="SignalP"/>
    </source>
</evidence>
<protein>
    <submittedName>
        <fullName evidence="2">Uncharacterized protein</fullName>
    </submittedName>
</protein>
<keyword evidence="1" id="KW-0732">Signal</keyword>
<evidence type="ECO:0000313" key="2">
    <source>
        <dbReference type="EMBL" id="CAH3019408.1"/>
    </source>
</evidence>
<accession>A0ABN8LUD0</accession>
<keyword evidence="3" id="KW-1185">Reference proteome</keyword>